<dbReference type="InterPro" id="IPR016135">
    <property type="entry name" value="UBQ-conjugating_enzyme/RWD"/>
</dbReference>
<accession>A0AAN4YGM4</accession>
<dbReference type="Pfam" id="PF00179">
    <property type="entry name" value="UQ_con"/>
    <property type="match status" value="1"/>
</dbReference>
<dbReference type="InterPro" id="IPR000608">
    <property type="entry name" value="UBC"/>
</dbReference>
<organism evidence="3 4">
    <name type="scientific">Aspergillus oryzae</name>
    <name type="common">Yellow koji mold</name>
    <dbReference type="NCBI Taxonomy" id="5062"/>
    <lineage>
        <taxon>Eukaryota</taxon>
        <taxon>Fungi</taxon>
        <taxon>Dikarya</taxon>
        <taxon>Ascomycota</taxon>
        <taxon>Pezizomycotina</taxon>
        <taxon>Eurotiomycetes</taxon>
        <taxon>Eurotiomycetidae</taxon>
        <taxon>Eurotiales</taxon>
        <taxon>Aspergillaceae</taxon>
        <taxon>Aspergillus</taxon>
        <taxon>Aspergillus subgen. Circumdati</taxon>
    </lineage>
</organism>
<proteinExistence type="predicted"/>
<feature type="region of interest" description="Disordered" evidence="1">
    <location>
        <begin position="53"/>
        <end position="73"/>
    </location>
</feature>
<dbReference type="Proteomes" id="UP001165205">
    <property type="component" value="Unassembled WGS sequence"/>
</dbReference>
<protein>
    <submittedName>
        <fullName evidence="3">Unnamed protein product</fullName>
    </submittedName>
</protein>
<evidence type="ECO:0000313" key="4">
    <source>
        <dbReference type="Proteomes" id="UP001165205"/>
    </source>
</evidence>
<feature type="domain" description="UBC core" evidence="2">
    <location>
        <begin position="582"/>
        <end position="617"/>
    </location>
</feature>
<evidence type="ECO:0000259" key="2">
    <source>
        <dbReference type="Pfam" id="PF00179"/>
    </source>
</evidence>
<feature type="compositionally biased region" description="Polar residues" evidence="1">
    <location>
        <begin position="690"/>
        <end position="708"/>
    </location>
</feature>
<comment type="caution">
    <text evidence="3">The sequence shown here is derived from an EMBL/GenBank/DDBJ whole genome shotgun (WGS) entry which is preliminary data.</text>
</comment>
<gene>
    <name evidence="3" type="ORF">Aory04_000241400</name>
</gene>
<dbReference type="SUPFAM" id="SSF54495">
    <property type="entry name" value="UBC-like"/>
    <property type="match status" value="1"/>
</dbReference>
<feature type="region of interest" description="Disordered" evidence="1">
    <location>
        <begin position="86"/>
        <end position="113"/>
    </location>
</feature>
<evidence type="ECO:0000313" key="3">
    <source>
        <dbReference type="EMBL" id="GMG25357.1"/>
    </source>
</evidence>
<reference evidence="3" key="1">
    <citation type="submission" date="2023-04" db="EMBL/GenBank/DDBJ databases">
        <title>Aspergillus oryzae NBRC 4228.</title>
        <authorList>
            <person name="Ichikawa N."/>
            <person name="Sato H."/>
            <person name="Tonouchi N."/>
        </authorList>
    </citation>
    <scope>NUCLEOTIDE SEQUENCE</scope>
    <source>
        <strain evidence="3">NBRC 4228</strain>
    </source>
</reference>
<dbReference type="Gene3D" id="3.10.110.10">
    <property type="entry name" value="Ubiquitin Conjugating Enzyme"/>
    <property type="match status" value="1"/>
</dbReference>
<sequence>MEKIETMDEQSTLGDTMVLSQGLPDFLPAAIRRHIPRLYPSLHRAAQSDSNINTARAGHKPKDHSFSPSLSEPELTLYGQKSGLASGDLQRPATAGSSSNGQDSCGSSVSGKSSETSYITTFEEKKGVESMGFGMSKYEEESGLRWNHVVPGVEAQRRDCDSHLIRSLYMDALCYLLQALPTDLTYEETARIRKSLPGPISNSLAVPSTAGFVNQPVHTRHPAERSYLHRLLASSIVHFFLLLQFLMPYLKIVLHRLYQFERSHRVTERVVSASLDAADSLGKRSMSLGTTVLSLHDGKVGVAVSSLAAWWVEGIAGGIYEGIGEGMTILGFIRPNPGVTSNGACQLGPKEMHRTLLLATQNAMNVELLDSAPFAEWPGVQRLEGYDEGNYIAVLFLAWAYILSARWFELLSRSLEHRCMIIFKKETSRCEPPLSHTTVQVDIGDDASDDEVHWWNAILSAYEGWGIATVYNGRTYVSPWAVAISGTTVLRTKLPPNVESQPPSSDRALGKSNTRNIWMVKINWYPANERHVYKHPWFDVGDSDEDGSLDDREDSSKVNEADIPKPLWSLLELINLLWRCSGPYASAILRFQIRFPPSYPDLPPLVTFSTDVFHPLIVPLTTYTFSTNASSEDPVSASDEERLPPGGFSLRHGFPHWFGRGKRSVINSADSSRAVSINGFSTGGDRAGNDSPQSPNDASRPTSPSKNQADNDREESATSTTAEKPVEIRESVPVTALLNYIRSTFDDETVLDSLPLEAAGNPSAWHAWKAHRKDSSNSAFTSSSKKEIPQARLPGDWHWDGIWAKRVQDEVEASHSEATLFGNATRSGTEDMVRVSHQCSILPGSSLWPSLTEACRFASLD</sequence>
<evidence type="ECO:0000256" key="1">
    <source>
        <dbReference type="SAM" id="MobiDB-lite"/>
    </source>
</evidence>
<dbReference type="AlphaFoldDB" id="A0AAN4YGM4"/>
<name>A0AAN4YGM4_ASPOZ</name>
<dbReference type="EMBL" id="BSYA01000018">
    <property type="protein sequence ID" value="GMG25357.1"/>
    <property type="molecule type" value="Genomic_DNA"/>
</dbReference>
<feature type="region of interest" description="Disordered" evidence="1">
    <location>
        <begin position="676"/>
        <end position="727"/>
    </location>
</feature>
<feature type="compositionally biased region" description="Low complexity" evidence="1">
    <location>
        <begin position="96"/>
        <end position="113"/>
    </location>
</feature>